<accession>A0A4Q2M7T3</accession>
<dbReference type="Proteomes" id="UP000292686">
    <property type="component" value="Unassembled WGS sequence"/>
</dbReference>
<dbReference type="Pfam" id="PF13692">
    <property type="entry name" value="Glyco_trans_1_4"/>
    <property type="match status" value="1"/>
</dbReference>
<dbReference type="GO" id="GO:0016757">
    <property type="term" value="F:glycosyltransferase activity"/>
    <property type="evidence" value="ECO:0007669"/>
    <property type="project" value="UniProtKB-KW"/>
</dbReference>
<keyword evidence="3" id="KW-1185">Reference proteome</keyword>
<dbReference type="EC" id="2.4.1.251" evidence="1"/>
<keyword evidence="2" id="KW-0808">Transferase</keyword>
<dbReference type="Proteomes" id="UP000581087">
    <property type="component" value="Unassembled WGS sequence"/>
</dbReference>
<comment type="caution">
    <text evidence="2">The sequence shown here is derived from an EMBL/GenBank/DDBJ whole genome shotgun (WGS) entry which is preliminary data.</text>
</comment>
<dbReference type="Gene3D" id="3.40.50.2000">
    <property type="entry name" value="Glycogen Phosphorylase B"/>
    <property type="match status" value="1"/>
</dbReference>
<keyword evidence="1" id="KW-0328">Glycosyltransferase</keyword>
<name>A0A4Q2M7T3_9MICO</name>
<dbReference type="OrthoDB" id="9771846at2"/>
<dbReference type="EMBL" id="SDPM01000006">
    <property type="protein sequence ID" value="RXZ85912.1"/>
    <property type="molecule type" value="Genomic_DNA"/>
</dbReference>
<evidence type="ECO:0000313" key="2">
    <source>
        <dbReference type="EMBL" id="RXZ85912.1"/>
    </source>
</evidence>
<dbReference type="AlphaFoldDB" id="A0A4Q2M7T3"/>
<gene>
    <name evidence="1" type="ORF">BJ972_003046</name>
    <name evidence="2" type="ORF">ESP50_11885</name>
</gene>
<evidence type="ECO:0000313" key="1">
    <source>
        <dbReference type="EMBL" id="NYD68527.1"/>
    </source>
</evidence>
<sequence length="345" mass="38383">MTARPMEQRVSVLLALRPPDGTTRYVDQLVTDLPVDIDVDFFSWRAVFRHRYDILHLHWPEKLYRSPRRLLRLPKLALTWSALTLARRRGTRIVRTVHNVRPHETDGVLGRALARSIDRTTDLFITLNPHTPVPAGAERIVIPHADYVERFADIDRTDAVDGRILLFGHLRLYKGVAQLLEAFGAIAADDLSLRFVGKPFEASVAEQITEAETRDARISHRYGFLPDAELVDEISRASLVVLPYAQMHNSGALFVALSLGKPVLAPRSDVNESIRAEVGDAWLSLYDGPLTEGRLADAARASGALRDEPHAPFVGRDWSTIGHLHAEAYRRVAGVAPVLAGRDGG</sequence>
<proteinExistence type="predicted"/>
<dbReference type="SUPFAM" id="SSF53756">
    <property type="entry name" value="UDP-Glycosyltransferase/glycogen phosphorylase"/>
    <property type="match status" value="1"/>
</dbReference>
<dbReference type="EMBL" id="JACCBI010000001">
    <property type="protein sequence ID" value="NYD68527.1"/>
    <property type="molecule type" value="Genomic_DNA"/>
</dbReference>
<protein>
    <submittedName>
        <fullName evidence="1">Beta-1,4-mannosyltransferase</fullName>
        <ecNumber evidence="1">2.4.1.251</ecNumber>
    </submittedName>
    <submittedName>
        <fullName evidence="2">Glycosyltransferase</fullName>
    </submittedName>
</protein>
<evidence type="ECO:0000313" key="3">
    <source>
        <dbReference type="Proteomes" id="UP000292686"/>
    </source>
</evidence>
<reference evidence="1 4" key="2">
    <citation type="submission" date="2020-07" db="EMBL/GenBank/DDBJ databases">
        <title>Sequencing the genomes of 1000 actinobacteria strains.</title>
        <authorList>
            <person name="Klenk H.-P."/>
        </authorList>
    </citation>
    <scope>NUCLEOTIDE SEQUENCE [LARGE SCALE GENOMIC DNA]</scope>
    <source>
        <strain evidence="1 4">DSM 23870</strain>
    </source>
</reference>
<evidence type="ECO:0000313" key="4">
    <source>
        <dbReference type="Proteomes" id="UP000581087"/>
    </source>
</evidence>
<reference evidence="2 3" key="1">
    <citation type="submission" date="2019-01" db="EMBL/GenBank/DDBJ databases">
        <title>Agromyces.</title>
        <authorList>
            <person name="Li J."/>
        </authorList>
    </citation>
    <scope>NUCLEOTIDE SEQUENCE [LARGE SCALE GENOMIC DNA]</scope>
    <source>
        <strain evidence="2 3">DSM 23870</strain>
    </source>
</reference>
<dbReference type="RefSeq" id="WP_129175429.1">
    <property type="nucleotide sequence ID" value="NZ_JACCBI010000001.1"/>
</dbReference>
<organism evidence="2 3">
    <name type="scientific">Agromyces atrinae</name>
    <dbReference type="NCBI Taxonomy" id="592376"/>
    <lineage>
        <taxon>Bacteria</taxon>
        <taxon>Bacillati</taxon>
        <taxon>Actinomycetota</taxon>
        <taxon>Actinomycetes</taxon>
        <taxon>Micrococcales</taxon>
        <taxon>Microbacteriaceae</taxon>
        <taxon>Agromyces</taxon>
    </lineage>
</organism>